<dbReference type="PANTHER" id="PTHR33169:SF14">
    <property type="entry name" value="TRANSCRIPTIONAL REGULATOR RV3488"/>
    <property type="match status" value="1"/>
</dbReference>
<evidence type="ECO:0000259" key="2">
    <source>
        <dbReference type="Pfam" id="PF03551"/>
    </source>
</evidence>
<dbReference type="InterPro" id="IPR036388">
    <property type="entry name" value="WH-like_DNA-bd_sf"/>
</dbReference>
<dbReference type="Gene3D" id="1.10.10.10">
    <property type="entry name" value="Winged helix-like DNA-binding domain superfamily/Winged helix DNA-binding domain"/>
    <property type="match status" value="1"/>
</dbReference>
<feature type="domain" description="Transcription regulator PadR N-terminal" evidence="2">
    <location>
        <begin position="20"/>
        <end position="91"/>
    </location>
</feature>
<dbReference type="OrthoDB" id="122286at2"/>
<sequence>MSSAQPWPSEWLRGVLEVCVLRVLADGETYGYAIATRLADSGLGTVKGGTLYPLLIRLESAGLVTAQWRAGDGGPGRKYYELTDHGHAELAGTADAWVRFTALTGAIIADLPTPDADVTSRPTPRPAPRTTDTTEVAR</sequence>
<feature type="compositionally biased region" description="Low complexity" evidence="1">
    <location>
        <begin position="128"/>
        <end position="138"/>
    </location>
</feature>
<comment type="caution">
    <text evidence="3">The sequence shown here is derived from an EMBL/GenBank/DDBJ whole genome shotgun (WGS) entry which is preliminary data.</text>
</comment>
<reference evidence="3 4" key="1">
    <citation type="submission" date="2019-01" db="EMBL/GenBank/DDBJ databases">
        <title>Novel species of Cellulomonas.</title>
        <authorList>
            <person name="Liu Q."/>
            <person name="Xin Y.-H."/>
        </authorList>
    </citation>
    <scope>NUCLEOTIDE SEQUENCE [LARGE SCALE GENOMIC DNA]</scope>
    <source>
        <strain evidence="3 4">HLT2-17</strain>
    </source>
</reference>
<dbReference type="EMBL" id="SDWW01000047">
    <property type="protein sequence ID" value="RYV49917.1"/>
    <property type="molecule type" value="Genomic_DNA"/>
</dbReference>
<dbReference type="SUPFAM" id="SSF46785">
    <property type="entry name" value="Winged helix' DNA-binding domain"/>
    <property type="match status" value="1"/>
</dbReference>
<protein>
    <submittedName>
        <fullName evidence="3">PadR family transcriptional regulator</fullName>
    </submittedName>
</protein>
<organism evidence="3 4">
    <name type="scientific">Pengzhenrongella frigida</name>
    <dbReference type="NCBI Taxonomy" id="1259133"/>
    <lineage>
        <taxon>Bacteria</taxon>
        <taxon>Bacillati</taxon>
        <taxon>Actinomycetota</taxon>
        <taxon>Actinomycetes</taxon>
        <taxon>Micrococcales</taxon>
        <taxon>Pengzhenrongella</taxon>
    </lineage>
</organism>
<evidence type="ECO:0000313" key="3">
    <source>
        <dbReference type="EMBL" id="RYV49917.1"/>
    </source>
</evidence>
<proteinExistence type="predicted"/>
<name>A0A4Q5N0A9_9MICO</name>
<dbReference type="InterPro" id="IPR036390">
    <property type="entry name" value="WH_DNA-bd_sf"/>
</dbReference>
<dbReference type="PANTHER" id="PTHR33169">
    <property type="entry name" value="PADR-FAMILY TRANSCRIPTIONAL REGULATOR"/>
    <property type="match status" value="1"/>
</dbReference>
<accession>A0A4Q5N0A9</accession>
<evidence type="ECO:0000313" key="4">
    <source>
        <dbReference type="Proteomes" id="UP000293764"/>
    </source>
</evidence>
<dbReference type="AlphaFoldDB" id="A0A4Q5N0A9"/>
<evidence type="ECO:0000256" key="1">
    <source>
        <dbReference type="SAM" id="MobiDB-lite"/>
    </source>
</evidence>
<keyword evidence="4" id="KW-1185">Reference proteome</keyword>
<dbReference type="InterPro" id="IPR005149">
    <property type="entry name" value="Tscrpt_reg_PadR_N"/>
</dbReference>
<dbReference type="RefSeq" id="WP_130103742.1">
    <property type="nucleotide sequence ID" value="NZ_SDWW01000047.1"/>
</dbReference>
<dbReference type="InterPro" id="IPR052509">
    <property type="entry name" value="Metal_resp_DNA-bind_regulator"/>
</dbReference>
<dbReference type="Pfam" id="PF03551">
    <property type="entry name" value="PadR"/>
    <property type="match status" value="1"/>
</dbReference>
<dbReference type="Proteomes" id="UP000293764">
    <property type="component" value="Unassembled WGS sequence"/>
</dbReference>
<gene>
    <name evidence="3" type="ORF">EUA98_16225</name>
</gene>
<feature type="region of interest" description="Disordered" evidence="1">
    <location>
        <begin position="113"/>
        <end position="138"/>
    </location>
</feature>